<sequence length="121" mass="13866">MPRHPDIEIYVKNASVESIRSWLEQCFGELPPFKKRGDSQHAKVQGIPIVIVERAAGKEFTSIWFDSAATPWETDLDCAKEASKMLSCQVRCIRSGWEEQQDPDEWWKVDGDEVTAILWKG</sequence>
<dbReference type="EMBL" id="PRLP01000122">
    <property type="protein sequence ID" value="PPC74907.1"/>
    <property type="molecule type" value="Genomic_DNA"/>
</dbReference>
<evidence type="ECO:0000313" key="1">
    <source>
        <dbReference type="EMBL" id="PPC74907.1"/>
    </source>
</evidence>
<proteinExistence type="predicted"/>
<evidence type="ECO:0000313" key="2">
    <source>
        <dbReference type="Proteomes" id="UP000238196"/>
    </source>
</evidence>
<dbReference type="Proteomes" id="UP000238196">
    <property type="component" value="Unassembled WGS sequence"/>
</dbReference>
<dbReference type="OrthoDB" id="1495305at2"/>
<organism evidence="1 2">
    <name type="scientific">Proteobacteria bacterium 228</name>
    <dbReference type="NCBI Taxonomy" id="2083153"/>
    <lineage>
        <taxon>Bacteria</taxon>
        <taxon>Pseudomonadati</taxon>
        <taxon>Pseudomonadota</taxon>
    </lineage>
</organism>
<reference evidence="1 2" key="1">
    <citation type="submission" date="2018-02" db="EMBL/GenBank/DDBJ databases">
        <title>novel marine gammaproteobacteria from coastal saline agro ecosystem.</title>
        <authorList>
            <person name="Krishnan R."/>
            <person name="Ramesh Kumar N."/>
        </authorList>
    </citation>
    <scope>NUCLEOTIDE SEQUENCE [LARGE SCALE GENOMIC DNA]</scope>
    <source>
        <strain evidence="1 2">228</strain>
    </source>
</reference>
<protein>
    <submittedName>
        <fullName evidence="1">Uncharacterized protein</fullName>
    </submittedName>
</protein>
<comment type="caution">
    <text evidence="1">The sequence shown here is derived from an EMBL/GenBank/DDBJ whole genome shotgun (WGS) entry which is preliminary data.</text>
</comment>
<gene>
    <name evidence="1" type="ORF">C4K68_23250</name>
</gene>
<dbReference type="AlphaFoldDB" id="A0A2S5KJA5"/>
<name>A0A2S5KJA5_9PROT</name>
<accession>A0A2S5KJA5</accession>